<dbReference type="GO" id="GO:0051484">
    <property type="term" value="P:isopentenyl diphosphate biosynthetic process, methylerythritol 4-phosphate pathway involved in terpenoid biosynthetic process"/>
    <property type="evidence" value="ECO:0007669"/>
    <property type="project" value="TreeGrafter"/>
</dbReference>
<dbReference type="Pfam" id="PF08436">
    <property type="entry name" value="DXP_redisom_C"/>
    <property type="match status" value="1"/>
</dbReference>
<comment type="similarity">
    <text evidence="2 9">Belongs to the DXR family.</text>
</comment>
<proteinExistence type="inferred from homology"/>
<evidence type="ECO:0000256" key="3">
    <source>
        <dbReference type="ARBA" id="ARBA00022723"/>
    </source>
</evidence>
<keyword evidence="5 9" id="KW-0560">Oxidoreductase</keyword>
<feature type="binding site" evidence="9">
    <location>
        <position position="229"/>
    </location>
    <ligand>
        <name>1-deoxy-D-xylulose 5-phosphate</name>
        <dbReference type="ChEBI" id="CHEBI:57792"/>
    </ligand>
</feature>
<evidence type="ECO:0000256" key="7">
    <source>
        <dbReference type="ARBA" id="ARBA00023229"/>
    </source>
</evidence>
<feature type="binding site" evidence="9">
    <location>
        <position position="126"/>
    </location>
    <ligand>
        <name>1-deoxy-D-xylulose 5-phosphate</name>
        <dbReference type="ChEBI" id="CHEBI:57792"/>
    </ligand>
</feature>
<dbReference type="UniPathway" id="UPA00056">
    <property type="reaction ID" value="UER00092"/>
</dbReference>
<keyword evidence="7 9" id="KW-0414">Isoprene biosynthesis</keyword>
<dbReference type="FunFam" id="3.40.50.720:FF:000045">
    <property type="entry name" value="1-deoxy-D-xylulose 5-phosphate reductoisomerase"/>
    <property type="match status" value="1"/>
</dbReference>
<keyword evidence="3 9" id="KW-0479">Metal-binding</keyword>
<dbReference type="GO" id="GO:0016853">
    <property type="term" value="F:isomerase activity"/>
    <property type="evidence" value="ECO:0007669"/>
    <property type="project" value="UniProtKB-KW"/>
</dbReference>
<dbReference type="HAMAP" id="MF_00183">
    <property type="entry name" value="DXP_reductoisom"/>
    <property type="match status" value="1"/>
</dbReference>
<dbReference type="PANTHER" id="PTHR30525">
    <property type="entry name" value="1-DEOXY-D-XYLULOSE 5-PHOSPHATE REDUCTOISOMERASE"/>
    <property type="match status" value="1"/>
</dbReference>
<dbReference type="Proteomes" id="UP000219329">
    <property type="component" value="Unassembled WGS sequence"/>
</dbReference>
<comment type="pathway">
    <text evidence="1 9">Isoprenoid biosynthesis; isopentenyl diphosphate biosynthesis via DXP pathway; isopentenyl diphosphate from 1-deoxy-D-xylulose 5-phosphate: step 1/6.</text>
</comment>
<evidence type="ECO:0000259" key="12">
    <source>
        <dbReference type="Pfam" id="PF13288"/>
    </source>
</evidence>
<feature type="binding site" evidence="9">
    <location>
        <position position="12"/>
    </location>
    <ligand>
        <name>NADPH</name>
        <dbReference type="ChEBI" id="CHEBI:57783"/>
    </ligand>
</feature>
<dbReference type="InterPro" id="IPR003821">
    <property type="entry name" value="DXP_reductoisomerase"/>
</dbReference>
<dbReference type="GO" id="GO:0030145">
    <property type="term" value="F:manganese ion binding"/>
    <property type="evidence" value="ECO:0007669"/>
    <property type="project" value="TreeGrafter"/>
</dbReference>
<feature type="binding site" evidence="9">
    <location>
        <position position="153"/>
    </location>
    <ligand>
        <name>Mn(2+)</name>
        <dbReference type="ChEBI" id="CHEBI:29035"/>
    </ligand>
</feature>
<comment type="caution">
    <text evidence="13">The sequence shown here is derived from an EMBL/GenBank/DDBJ whole genome shotgun (WGS) entry which is preliminary data.</text>
</comment>
<dbReference type="GO" id="GO:0070402">
    <property type="term" value="F:NADPH binding"/>
    <property type="evidence" value="ECO:0007669"/>
    <property type="project" value="InterPro"/>
</dbReference>
<accession>A0A2A5WFZ9</accession>
<comment type="cofactor">
    <cofactor evidence="9">
        <name>Mg(2+)</name>
        <dbReference type="ChEBI" id="CHEBI:18420"/>
    </cofactor>
    <cofactor evidence="9">
        <name>Mn(2+)</name>
        <dbReference type="ChEBI" id="CHEBI:29035"/>
    </cofactor>
</comment>
<keyword evidence="13" id="KW-0413">Isomerase</keyword>
<feature type="binding site" evidence="9">
    <location>
        <position position="125"/>
    </location>
    <ligand>
        <name>NADPH</name>
        <dbReference type="ChEBI" id="CHEBI:57783"/>
    </ligand>
</feature>
<feature type="binding site" evidence="9">
    <location>
        <position position="39"/>
    </location>
    <ligand>
        <name>NADPH</name>
        <dbReference type="ChEBI" id="CHEBI:57783"/>
    </ligand>
</feature>
<dbReference type="EMBL" id="NTJZ01000001">
    <property type="protein sequence ID" value="PDH35430.1"/>
    <property type="molecule type" value="Genomic_DNA"/>
</dbReference>
<dbReference type="EC" id="1.1.1.267" evidence="9"/>
<evidence type="ECO:0000259" key="10">
    <source>
        <dbReference type="Pfam" id="PF02670"/>
    </source>
</evidence>
<dbReference type="InterPro" id="IPR026877">
    <property type="entry name" value="DXPR_C"/>
</dbReference>
<dbReference type="Pfam" id="PF02670">
    <property type="entry name" value="DXP_reductoisom"/>
    <property type="match status" value="1"/>
</dbReference>
<evidence type="ECO:0000256" key="8">
    <source>
        <dbReference type="ARBA" id="ARBA00048543"/>
    </source>
</evidence>
<evidence type="ECO:0000259" key="11">
    <source>
        <dbReference type="Pfam" id="PF08436"/>
    </source>
</evidence>
<feature type="binding site" evidence="9">
    <location>
        <position position="220"/>
    </location>
    <ligand>
        <name>1-deoxy-D-xylulose 5-phosphate</name>
        <dbReference type="ChEBI" id="CHEBI:57792"/>
    </ligand>
</feature>
<sequence>MTSKQVSILGSTGSIGESTLDVIRNSSEFEVFAVSAHRNTKLLLEQCKEFNPSFAVLVDDSCVNDFSQQLINANCDTELRIGPAALEEIASAEAVDVVMAAIVGAAGLSASLAAVMSGKRLLLANKEALVMSGDLFMQTASQSGAEVIPIDSEHNAVFQCLPISSRGVVNSQLDNVSKVVLTASGGPFLNAPLADFVGFTPDQACKHPKWKMGRKISVDSATMMNKGLEFIEARQLFRLAIHQIEVLIHPESIVHSLVYYRDGSVLAQMANPDMQVPIAHGLAYPGRIDTKAKMLDLAKIAELSFRQPDLNRFPCLRLGIEAATTGGTAPTALNAANEIAVAAFLNEKIKFSEISLIIEEVMSKIPCEEAASLAIIQDIDERARCLSKDMILKEFQQS</sequence>
<feature type="binding site" evidence="9">
    <location>
        <position position="225"/>
    </location>
    <ligand>
        <name>1-deoxy-D-xylulose 5-phosphate</name>
        <dbReference type="ChEBI" id="CHEBI:57792"/>
    </ligand>
</feature>
<dbReference type="PANTHER" id="PTHR30525:SF0">
    <property type="entry name" value="1-DEOXY-D-XYLULOSE 5-PHOSPHATE REDUCTOISOMERASE, CHLOROPLASTIC"/>
    <property type="match status" value="1"/>
</dbReference>
<feature type="binding site" evidence="9">
    <location>
        <position position="151"/>
    </location>
    <ligand>
        <name>Mn(2+)</name>
        <dbReference type="ChEBI" id="CHEBI:29035"/>
    </ligand>
</feature>
<feature type="binding site" evidence="9">
    <location>
        <position position="207"/>
    </location>
    <ligand>
        <name>1-deoxy-D-xylulose 5-phosphate</name>
        <dbReference type="ChEBI" id="CHEBI:57792"/>
    </ligand>
</feature>
<feature type="binding site" evidence="9">
    <location>
        <position position="229"/>
    </location>
    <ligand>
        <name>Mn(2+)</name>
        <dbReference type="ChEBI" id="CHEBI:29035"/>
    </ligand>
</feature>
<evidence type="ECO:0000256" key="1">
    <source>
        <dbReference type="ARBA" id="ARBA00005094"/>
    </source>
</evidence>
<feature type="binding site" evidence="9">
    <location>
        <position position="213"/>
    </location>
    <ligand>
        <name>NADPH</name>
        <dbReference type="ChEBI" id="CHEBI:57783"/>
    </ligand>
</feature>
<dbReference type="Pfam" id="PF13288">
    <property type="entry name" value="DXPR_C"/>
    <property type="match status" value="1"/>
</dbReference>
<dbReference type="AlphaFoldDB" id="A0A2A5WFZ9"/>
<dbReference type="GO" id="GO:0030604">
    <property type="term" value="F:1-deoxy-D-xylulose-5-phosphate reductoisomerase activity"/>
    <property type="evidence" value="ECO:0007669"/>
    <property type="project" value="UniProtKB-UniRule"/>
</dbReference>
<evidence type="ECO:0000256" key="9">
    <source>
        <dbReference type="HAMAP-Rule" id="MF_00183"/>
    </source>
</evidence>
<feature type="binding site" evidence="9">
    <location>
        <position position="226"/>
    </location>
    <ligand>
        <name>1-deoxy-D-xylulose 5-phosphate</name>
        <dbReference type="ChEBI" id="CHEBI:57792"/>
    </ligand>
</feature>
<feature type="domain" description="1-deoxy-D-xylulose 5-phosphate reductoisomerase N-terminal" evidence="10">
    <location>
        <begin position="6"/>
        <end position="133"/>
    </location>
</feature>
<evidence type="ECO:0000256" key="5">
    <source>
        <dbReference type="ARBA" id="ARBA00023002"/>
    </source>
</evidence>
<organism evidence="13 14">
    <name type="scientific">OM182 bacterium MED-G28</name>
    <dbReference type="NCBI Taxonomy" id="1986256"/>
    <lineage>
        <taxon>Bacteria</taxon>
        <taxon>Pseudomonadati</taxon>
        <taxon>Pseudomonadota</taxon>
        <taxon>Gammaproteobacteria</taxon>
        <taxon>OMG group</taxon>
        <taxon>OM182 clade</taxon>
    </lineage>
</organism>
<dbReference type="SUPFAM" id="SSF55347">
    <property type="entry name" value="Glyceraldehyde-3-phosphate dehydrogenase-like, C-terminal domain"/>
    <property type="match status" value="1"/>
</dbReference>
<feature type="domain" description="1-deoxy-D-xylulose 5-phosphate reductoisomerase C-terminal" evidence="11">
    <location>
        <begin position="147"/>
        <end position="237"/>
    </location>
</feature>
<keyword evidence="9" id="KW-0460">Magnesium</keyword>
<feature type="binding site" evidence="9">
    <location>
        <position position="38"/>
    </location>
    <ligand>
        <name>NADPH</name>
        <dbReference type="ChEBI" id="CHEBI:57783"/>
    </ligand>
</feature>
<evidence type="ECO:0000256" key="4">
    <source>
        <dbReference type="ARBA" id="ARBA00022857"/>
    </source>
</evidence>
<feature type="binding site" evidence="9">
    <location>
        <position position="152"/>
    </location>
    <ligand>
        <name>1-deoxy-D-xylulose 5-phosphate</name>
        <dbReference type="ChEBI" id="CHEBI:57792"/>
    </ligand>
</feature>
<feature type="binding site" evidence="9">
    <location>
        <position position="14"/>
    </location>
    <ligand>
        <name>NADPH</name>
        <dbReference type="ChEBI" id="CHEBI:57783"/>
    </ligand>
</feature>
<feature type="binding site" evidence="9">
    <location>
        <position position="13"/>
    </location>
    <ligand>
        <name>NADPH</name>
        <dbReference type="ChEBI" id="CHEBI:57783"/>
    </ligand>
</feature>
<protein>
    <recommendedName>
        <fullName evidence="9">1-deoxy-D-xylulose 5-phosphate reductoisomerase</fullName>
        <shortName evidence="9">DXP reductoisomerase</shortName>
        <ecNumber evidence="9">1.1.1.267</ecNumber>
    </recommendedName>
    <alternativeName>
        <fullName evidence="9">1-deoxyxylulose-5-phosphate reductoisomerase</fullName>
    </alternativeName>
    <alternativeName>
        <fullName evidence="9">2-C-methyl-D-erythritol 4-phosphate synthase</fullName>
    </alternativeName>
</protein>
<dbReference type="InterPro" id="IPR013512">
    <property type="entry name" value="DXP_reductoisomerase_N"/>
</dbReference>
<evidence type="ECO:0000256" key="2">
    <source>
        <dbReference type="ARBA" id="ARBA00006825"/>
    </source>
</evidence>
<dbReference type="InterPro" id="IPR013644">
    <property type="entry name" value="DXP_reductoisomerase_C"/>
</dbReference>
<feature type="binding site" evidence="9">
    <location>
        <position position="153"/>
    </location>
    <ligand>
        <name>1-deoxy-D-xylulose 5-phosphate</name>
        <dbReference type="ChEBI" id="CHEBI:57792"/>
    </ligand>
</feature>
<dbReference type="Gene3D" id="3.40.50.720">
    <property type="entry name" value="NAD(P)-binding Rossmann-like Domain"/>
    <property type="match status" value="1"/>
</dbReference>
<reference evidence="13 14" key="1">
    <citation type="submission" date="2017-08" db="EMBL/GenBank/DDBJ databases">
        <title>Fine stratification of microbial communities through a metagenomic profile of the photic zone.</title>
        <authorList>
            <person name="Haro-Moreno J.M."/>
            <person name="Lopez-Perez M."/>
            <person name="De La Torre J."/>
            <person name="Picazo A."/>
            <person name="Camacho A."/>
            <person name="Rodriguez-Valera F."/>
        </authorList>
    </citation>
    <scope>NUCLEOTIDE SEQUENCE [LARGE SCALE GENOMIC DNA]</scope>
    <source>
        <strain evidence="13">MED-G28</strain>
    </source>
</reference>
<comment type="catalytic activity">
    <reaction evidence="8">
        <text>2-C-methyl-D-erythritol 4-phosphate + NADP(+) = 1-deoxy-D-xylulose 5-phosphate + NADPH + H(+)</text>
        <dbReference type="Rhea" id="RHEA:13717"/>
        <dbReference type="ChEBI" id="CHEBI:15378"/>
        <dbReference type="ChEBI" id="CHEBI:57783"/>
        <dbReference type="ChEBI" id="CHEBI:57792"/>
        <dbReference type="ChEBI" id="CHEBI:58262"/>
        <dbReference type="ChEBI" id="CHEBI:58349"/>
        <dbReference type="EC" id="1.1.1.267"/>
    </reaction>
    <physiologicalReaction direction="right-to-left" evidence="8">
        <dbReference type="Rhea" id="RHEA:13719"/>
    </physiologicalReaction>
</comment>
<keyword evidence="6 9" id="KW-0464">Manganese</keyword>
<feature type="binding site" evidence="9">
    <location>
        <position position="127"/>
    </location>
    <ligand>
        <name>NADPH</name>
        <dbReference type="ChEBI" id="CHEBI:57783"/>
    </ligand>
</feature>
<keyword evidence="4 9" id="KW-0521">NADP</keyword>
<name>A0A2A5WFZ9_9GAMM</name>
<dbReference type="NCBIfam" id="NF009114">
    <property type="entry name" value="PRK12464.1"/>
    <property type="match status" value="1"/>
</dbReference>
<comment type="caution">
    <text evidence="9">Lacks conserved residue(s) required for the propagation of feature annotation.</text>
</comment>
<feature type="binding site" evidence="9">
    <location>
        <position position="15"/>
    </location>
    <ligand>
        <name>NADPH</name>
        <dbReference type="ChEBI" id="CHEBI:57783"/>
    </ligand>
</feature>
<evidence type="ECO:0000256" key="6">
    <source>
        <dbReference type="ARBA" id="ARBA00023211"/>
    </source>
</evidence>
<feature type="binding site" evidence="9">
    <location>
        <position position="184"/>
    </location>
    <ligand>
        <name>1-deoxy-D-xylulose 5-phosphate</name>
        <dbReference type="ChEBI" id="CHEBI:57792"/>
    </ligand>
</feature>
<dbReference type="SUPFAM" id="SSF69055">
    <property type="entry name" value="1-deoxy-D-xylulose-5-phosphate reductoisomerase, C-terminal domain"/>
    <property type="match status" value="1"/>
</dbReference>
<dbReference type="InterPro" id="IPR036169">
    <property type="entry name" value="DXPR_C_sf"/>
</dbReference>
<evidence type="ECO:0000313" key="13">
    <source>
        <dbReference type="EMBL" id="PDH35430.1"/>
    </source>
</evidence>
<evidence type="ECO:0000313" key="14">
    <source>
        <dbReference type="Proteomes" id="UP000219329"/>
    </source>
</evidence>
<dbReference type="NCBIfam" id="TIGR00243">
    <property type="entry name" value="Dxr"/>
    <property type="match status" value="1"/>
</dbReference>
<gene>
    <name evidence="9" type="primary">dxr</name>
    <name evidence="13" type="ORF">CNF02_01590</name>
</gene>
<comment type="function">
    <text evidence="9">Catalyzes the NADPH-dependent rearrangement and reduction of 1-deoxy-D-xylulose-5-phosphate (DXP) to 2-C-methyl-D-erythritol 4-phosphate (MEP).</text>
</comment>
<feature type="domain" description="DXP reductoisomerase C-terminal" evidence="12">
    <location>
        <begin position="269"/>
        <end position="384"/>
    </location>
</feature>
<dbReference type="PIRSF" id="PIRSF006205">
    <property type="entry name" value="Dxp_reductismrs"/>
    <property type="match status" value="1"/>
</dbReference>
<dbReference type="InterPro" id="IPR036291">
    <property type="entry name" value="NAD(P)-bd_dom_sf"/>
</dbReference>
<dbReference type="Gene3D" id="1.10.1740.10">
    <property type="match status" value="1"/>
</dbReference>
<dbReference type="SUPFAM" id="SSF51735">
    <property type="entry name" value="NAD(P)-binding Rossmann-fold domains"/>
    <property type="match status" value="1"/>
</dbReference>
<dbReference type="NCBIfam" id="NF003938">
    <property type="entry name" value="PRK05447.1-1"/>
    <property type="match status" value="1"/>
</dbReference>